<dbReference type="PANTHER" id="PTHR33678:SF1">
    <property type="entry name" value="BLL1576 PROTEIN"/>
    <property type="match status" value="1"/>
</dbReference>
<proteinExistence type="predicted"/>
<dbReference type="eggNOG" id="COG3316">
    <property type="taxonomic scope" value="Bacteria"/>
</dbReference>
<name>V5F4P2_PHOLE</name>
<dbReference type="Pfam" id="PF03050">
    <property type="entry name" value="DDE_Tnp_IS66"/>
    <property type="match status" value="1"/>
</dbReference>
<dbReference type="InterPro" id="IPR052344">
    <property type="entry name" value="Transposase-related"/>
</dbReference>
<protein>
    <recommendedName>
        <fullName evidence="1">Transposase IS66 central domain-containing protein</fullName>
    </recommendedName>
</protein>
<feature type="domain" description="Transposase IS66 central" evidence="1">
    <location>
        <begin position="27"/>
        <end position="88"/>
    </location>
</feature>
<evidence type="ECO:0000259" key="1">
    <source>
        <dbReference type="Pfam" id="PF03050"/>
    </source>
</evidence>
<dbReference type="HOGENOM" id="CLU_2247512_0_0_6"/>
<organism evidence="2 3">
    <name type="scientific">Photobacterium leiognathi lrivu.4.1</name>
    <dbReference type="NCBI Taxonomy" id="1248232"/>
    <lineage>
        <taxon>Bacteria</taxon>
        <taxon>Pseudomonadati</taxon>
        <taxon>Pseudomonadota</taxon>
        <taxon>Gammaproteobacteria</taxon>
        <taxon>Vibrionales</taxon>
        <taxon>Vibrionaceae</taxon>
        <taxon>Photobacterium</taxon>
    </lineage>
</organism>
<gene>
    <name evidence="2" type="ORF">PLEI_4324</name>
</gene>
<reference evidence="3" key="1">
    <citation type="submission" date="2012-12" db="EMBL/GenBank/DDBJ databases">
        <title>Genome Sequence of Photobacterium leiognathi lrivu.4.1.</title>
        <authorList>
            <person name="Urbanczyk H."/>
            <person name="Ogura Y."/>
            <person name="Hayashi T."/>
            <person name="Dunlap P.V."/>
        </authorList>
    </citation>
    <scope>NUCLEOTIDE SEQUENCE [LARGE SCALE GENOMIC DNA]</scope>
    <source>
        <strain evidence="3">lrivu.4.1</strain>
    </source>
</reference>
<dbReference type="AlphaFoldDB" id="V5F4P2"/>
<accession>V5F4P2</accession>
<evidence type="ECO:0000313" key="3">
    <source>
        <dbReference type="Proteomes" id="UP000030675"/>
    </source>
</evidence>
<dbReference type="EMBL" id="DF196823">
    <property type="protein sequence ID" value="GAD32640.1"/>
    <property type="molecule type" value="Genomic_DNA"/>
</dbReference>
<dbReference type="InterPro" id="IPR004291">
    <property type="entry name" value="Transposase_IS66_central"/>
</dbReference>
<dbReference type="PANTHER" id="PTHR33678">
    <property type="entry name" value="BLL1576 PROTEIN"/>
    <property type="match status" value="1"/>
</dbReference>
<sequence length="104" mass="11761">MLGRRCEQTEDNNHIVQKPAPQSIIPKSFATESLLANIILGKYQYAMPLYRQESLFTQSGIELSRTTMARLVIQVSEKFAPLYAALTTSTESIPNQFEYAGFRT</sequence>
<evidence type="ECO:0000313" key="2">
    <source>
        <dbReference type="EMBL" id="GAD32640.1"/>
    </source>
</evidence>
<dbReference type="Proteomes" id="UP000030675">
    <property type="component" value="Unassembled WGS sequence"/>
</dbReference>